<evidence type="ECO:0000256" key="1">
    <source>
        <dbReference type="SAM" id="SignalP"/>
    </source>
</evidence>
<organism evidence="2 3">
    <name type="scientific">Micromonospora sediminicola</name>
    <dbReference type="NCBI Taxonomy" id="946078"/>
    <lineage>
        <taxon>Bacteria</taxon>
        <taxon>Bacillati</taxon>
        <taxon>Actinomycetota</taxon>
        <taxon>Actinomycetes</taxon>
        <taxon>Micromonosporales</taxon>
        <taxon>Micromonosporaceae</taxon>
        <taxon>Micromonospora</taxon>
    </lineage>
</organism>
<dbReference type="EMBL" id="FLRH01000003">
    <property type="protein sequence ID" value="SBT65643.1"/>
    <property type="molecule type" value="Genomic_DNA"/>
</dbReference>
<sequence length="162" mass="16928">MINGTSSVANVGHRAWLVRLLVALAVVLASGAASAPASASSDTAQAPCNITMDAPHVSSGAGGVIAKLRYCNDSAGQVQTTLYLYLCPNKPSSNESNWYNEGCRSKALETYGWSATAFSNYTRYVPNTGKPGAHGTGWWVACANFSKPFAGMVPSISVYISA</sequence>
<reference evidence="3" key="1">
    <citation type="submission" date="2016-06" db="EMBL/GenBank/DDBJ databases">
        <authorList>
            <person name="Varghese N."/>
            <person name="Submissions Spin"/>
        </authorList>
    </citation>
    <scope>NUCLEOTIDE SEQUENCE [LARGE SCALE GENOMIC DNA]</scope>
    <source>
        <strain evidence="3">DSM 45794</strain>
    </source>
</reference>
<dbReference type="OrthoDB" id="10008663at2"/>
<dbReference type="RefSeq" id="WP_091573562.1">
    <property type="nucleotide sequence ID" value="NZ_FLRH01000003.1"/>
</dbReference>
<dbReference type="STRING" id="946078.GA0070622_2644"/>
<evidence type="ECO:0000313" key="2">
    <source>
        <dbReference type="EMBL" id="SBT65643.1"/>
    </source>
</evidence>
<feature type="chain" id="PRO_5008383986" description="Peptidase inhibitor family I36" evidence="1">
    <location>
        <begin position="40"/>
        <end position="162"/>
    </location>
</feature>
<name>A0A1A9B925_9ACTN</name>
<gene>
    <name evidence="2" type="ORF">GA0070622_2644</name>
</gene>
<proteinExistence type="predicted"/>
<dbReference type="AlphaFoldDB" id="A0A1A9B925"/>
<feature type="signal peptide" evidence="1">
    <location>
        <begin position="1"/>
        <end position="39"/>
    </location>
</feature>
<accession>A0A1A9B925</accession>
<dbReference type="Proteomes" id="UP000199558">
    <property type="component" value="Unassembled WGS sequence"/>
</dbReference>
<evidence type="ECO:0000313" key="3">
    <source>
        <dbReference type="Proteomes" id="UP000199558"/>
    </source>
</evidence>
<keyword evidence="1" id="KW-0732">Signal</keyword>
<protein>
    <recommendedName>
        <fullName evidence="4">Peptidase inhibitor family I36</fullName>
    </recommendedName>
</protein>
<keyword evidence="3" id="KW-1185">Reference proteome</keyword>
<evidence type="ECO:0008006" key="4">
    <source>
        <dbReference type="Google" id="ProtNLM"/>
    </source>
</evidence>